<sequence length="541" mass="57796">MSLPPILFGGILPVREDGRPSVRRLIRSGEKTSTPWRFELDEDGWYELVERLRDDPITFMGLWCDGVRIHALFSENIPGGDSRLRPLMASLVPDGPRYRGLSSVRSAASPFERMIHDLWGVEAMEAVDVRPLVDHGAWSANAPLSARAVPSSEGAASFVFEAPDPTVTDRGMILPYGPATGGMEGPVHHRLGVVGGRIRTVETAGGFAHRGVTARMVGMTPAAAVELAGRISATATVAHQWTLCMAVEHALGVMVPPTAQCMRAVLAEIERIHTHLTWLARTAQAARADLVMGRLYRARETLARLCASVLGKRLLVDTIIPGGVLLSGRPAEGAELGLPAAMARLADEIAAFDEREFPEIRALWLASAGLMEVLSGAGHVSREEAETLTLGGPVGRACGRGLDLRESYDAYGAVSLRTPVRTQGDALARSLIRFDDIAESLRLLAAFARELEGRKDEGPGEVCAPVPAVLERAAGYGAVEGPSGPVCHCVTMQEGRIAQVFVADPAAILSMTLEKALSGARWEEFDVVKCSFGVSAAAADL</sequence>
<gene>
    <name evidence="4" type="ORF">GOB87_05600</name>
</gene>
<keyword evidence="2" id="KW-0479">Metal-binding</keyword>
<evidence type="ECO:0000259" key="3">
    <source>
        <dbReference type="Pfam" id="PF00346"/>
    </source>
</evidence>
<feature type="binding site" evidence="2">
    <location>
        <position position="502"/>
    </location>
    <ligand>
        <name>Mg(2+)</name>
        <dbReference type="ChEBI" id="CHEBI:18420"/>
    </ligand>
</feature>
<dbReference type="EMBL" id="WOTH01000008">
    <property type="protein sequence ID" value="NHO53439.1"/>
    <property type="molecule type" value="Genomic_DNA"/>
</dbReference>
<reference evidence="4" key="1">
    <citation type="submission" date="2019-11" db="EMBL/GenBank/DDBJ databases">
        <title>Description of new Acetobacter species.</title>
        <authorList>
            <person name="Cleenwerck I."/>
            <person name="Sombolestani A.S."/>
        </authorList>
    </citation>
    <scope>NUCLEOTIDE SEQUENCE</scope>
    <source>
        <strain evidence="4">LMG 1626</strain>
    </source>
</reference>
<dbReference type="Gene3D" id="1.10.645.10">
    <property type="entry name" value="Cytochrome-c3 Hydrogenase, chain B"/>
    <property type="match status" value="1"/>
</dbReference>
<dbReference type="PANTHER" id="PTHR43485">
    <property type="entry name" value="HYDROGENASE-4 COMPONENT G"/>
    <property type="match status" value="1"/>
</dbReference>
<dbReference type="Pfam" id="PF00374">
    <property type="entry name" value="NiFeSe_Hases"/>
    <property type="match status" value="1"/>
</dbReference>
<protein>
    <submittedName>
        <fullName evidence="4">NADH:ubiquinone oxidoreductase</fullName>
    </submittedName>
</protein>
<comment type="caution">
    <text evidence="4">The sequence shown here is derived from an EMBL/GenBank/DDBJ whole genome shotgun (WGS) entry which is preliminary data.</text>
</comment>
<dbReference type="GO" id="GO:0016151">
    <property type="term" value="F:nickel cation binding"/>
    <property type="evidence" value="ECO:0007669"/>
    <property type="project" value="InterPro"/>
</dbReference>
<dbReference type="PANTHER" id="PTHR43485:SF1">
    <property type="entry name" value="FORMATE HYDROGENLYASE SUBUNIT 5-RELATED"/>
    <property type="match status" value="1"/>
</dbReference>
<dbReference type="RefSeq" id="WP_166313667.1">
    <property type="nucleotide sequence ID" value="NZ_WOTH01000008.1"/>
</dbReference>
<organism evidence="4 5">
    <name type="scientific">Acetobacter estunensis</name>
    <dbReference type="NCBI Taxonomy" id="104097"/>
    <lineage>
        <taxon>Bacteria</taxon>
        <taxon>Pseudomonadati</taxon>
        <taxon>Pseudomonadota</taxon>
        <taxon>Alphaproteobacteria</taxon>
        <taxon>Acetobacterales</taxon>
        <taxon>Acetobacteraceae</taxon>
        <taxon>Acetobacter</taxon>
    </lineage>
</organism>
<evidence type="ECO:0000256" key="2">
    <source>
        <dbReference type="PIRSR" id="PIRSR601501-1"/>
    </source>
</evidence>
<keyword evidence="2" id="KW-0460">Magnesium</keyword>
<evidence type="ECO:0000313" key="4">
    <source>
        <dbReference type="EMBL" id="NHO53439.1"/>
    </source>
</evidence>
<dbReference type="GO" id="GO:0048038">
    <property type="term" value="F:quinone binding"/>
    <property type="evidence" value="ECO:0007669"/>
    <property type="project" value="InterPro"/>
</dbReference>
<accession>A0A967EIL2</accession>
<dbReference type="GO" id="GO:0051287">
    <property type="term" value="F:NAD binding"/>
    <property type="evidence" value="ECO:0007669"/>
    <property type="project" value="InterPro"/>
</dbReference>
<dbReference type="InterPro" id="IPR001135">
    <property type="entry name" value="NADH_Q_OxRdtase_suD"/>
</dbReference>
<evidence type="ECO:0000313" key="5">
    <source>
        <dbReference type="Proteomes" id="UP000597459"/>
    </source>
</evidence>
<dbReference type="SUPFAM" id="SSF56762">
    <property type="entry name" value="HydB/Nqo4-like"/>
    <property type="match status" value="1"/>
</dbReference>
<dbReference type="InterPro" id="IPR052197">
    <property type="entry name" value="ComplexI_49kDa-like"/>
</dbReference>
<proteinExistence type="predicted"/>
<dbReference type="SUPFAM" id="SSF143243">
    <property type="entry name" value="Nqo5-like"/>
    <property type="match status" value="1"/>
</dbReference>
<dbReference type="Proteomes" id="UP000597459">
    <property type="component" value="Unassembled WGS sequence"/>
</dbReference>
<dbReference type="GO" id="GO:0016651">
    <property type="term" value="F:oxidoreductase activity, acting on NAD(P)H"/>
    <property type="evidence" value="ECO:0007669"/>
    <property type="project" value="InterPro"/>
</dbReference>
<dbReference type="InterPro" id="IPR037232">
    <property type="entry name" value="NADH_quin_OxRdtase_su_C/D-like"/>
</dbReference>
<dbReference type="AlphaFoldDB" id="A0A967EIL2"/>
<keyword evidence="5" id="KW-1185">Reference proteome</keyword>
<name>A0A967EIL2_9PROT</name>
<dbReference type="InterPro" id="IPR001501">
    <property type="entry name" value="Ni-dep_hyd_lsu"/>
</dbReference>
<dbReference type="InterPro" id="IPR029014">
    <property type="entry name" value="NiFe-Hase_large"/>
</dbReference>
<keyword evidence="1" id="KW-0560">Oxidoreductase</keyword>
<evidence type="ECO:0000256" key="1">
    <source>
        <dbReference type="ARBA" id="ARBA00023002"/>
    </source>
</evidence>
<feature type="domain" description="NADH-quinone oxidoreductase subunit D" evidence="3">
    <location>
        <begin position="295"/>
        <end position="452"/>
    </location>
</feature>
<dbReference type="Pfam" id="PF00346">
    <property type="entry name" value="Complex1_49kDa"/>
    <property type="match status" value="1"/>
</dbReference>